<name>A0A2H0UFV8_9BACT</name>
<sequence>MTMIGVAVKKNENETTPSLMRRFSKRVQGSGIVRKAKSLRYHLRTVSKQKKRNSALRRIANKEERERKEKLGLIQPRTRGRGGSR</sequence>
<dbReference type="Proteomes" id="UP000229315">
    <property type="component" value="Unassembled WGS sequence"/>
</dbReference>
<proteinExistence type="predicted"/>
<dbReference type="EMBL" id="PFBH01000009">
    <property type="protein sequence ID" value="PIR85277.1"/>
    <property type="molecule type" value="Genomic_DNA"/>
</dbReference>
<dbReference type="AlphaFoldDB" id="A0A2H0UFV8"/>
<gene>
    <name evidence="2" type="ORF">COU15_01545</name>
</gene>
<organism evidence="2 3">
    <name type="scientific">Candidatus Kaiserbacteria bacterium CG10_big_fil_rev_8_21_14_0_10_45_20</name>
    <dbReference type="NCBI Taxonomy" id="1974607"/>
    <lineage>
        <taxon>Bacteria</taxon>
        <taxon>Candidatus Kaiseribacteriota</taxon>
    </lineage>
</organism>
<feature type="region of interest" description="Disordered" evidence="1">
    <location>
        <begin position="47"/>
        <end position="85"/>
    </location>
</feature>
<evidence type="ECO:0000313" key="2">
    <source>
        <dbReference type="EMBL" id="PIR85277.1"/>
    </source>
</evidence>
<evidence type="ECO:0000313" key="3">
    <source>
        <dbReference type="Proteomes" id="UP000229315"/>
    </source>
</evidence>
<evidence type="ECO:0008006" key="4">
    <source>
        <dbReference type="Google" id="ProtNLM"/>
    </source>
</evidence>
<reference evidence="3" key="1">
    <citation type="submission" date="2017-09" db="EMBL/GenBank/DDBJ databases">
        <title>Depth-based differentiation of microbial function through sediment-hosted aquifers and enrichment of novel symbionts in the deep terrestrial subsurface.</title>
        <authorList>
            <person name="Probst A.J."/>
            <person name="Ladd B."/>
            <person name="Jarett J.K."/>
            <person name="Geller-Mcgrath D.E."/>
            <person name="Sieber C.M.K."/>
            <person name="Emerson J.B."/>
            <person name="Anantharaman K."/>
            <person name="Thomas B.C."/>
            <person name="Malmstrom R."/>
            <person name="Stieglmeier M."/>
            <person name="Klingl A."/>
            <person name="Woyke T."/>
            <person name="Ryan C.M."/>
            <person name="Banfield J.F."/>
        </authorList>
    </citation>
    <scope>NUCLEOTIDE SEQUENCE [LARGE SCALE GENOMIC DNA]</scope>
</reference>
<feature type="compositionally biased region" description="Basic and acidic residues" evidence="1">
    <location>
        <begin position="60"/>
        <end position="71"/>
    </location>
</feature>
<protein>
    <recommendedName>
        <fullName evidence="4">30S ribosomal protein S21</fullName>
    </recommendedName>
</protein>
<evidence type="ECO:0000256" key="1">
    <source>
        <dbReference type="SAM" id="MobiDB-lite"/>
    </source>
</evidence>
<comment type="caution">
    <text evidence="2">The sequence shown here is derived from an EMBL/GenBank/DDBJ whole genome shotgun (WGS) entry which is preliminary data.</text>
</comment>
<accession>A0A2H0UFV8</accession>